<protein>
    <submittedName>
        <fullName evidence="1">Uncharacterized protein</fullName>
    </submittedName>
</protein>
<reference evidence="1" key="1">
    <citation type="submission" date="2024-07" db="EMBL/GenBank/DDBJ databases">
        <authorList>
            <person name="Biller S.J."/>
        </authorList>
    </citation>
    <scope>NUCLEOTIDE SEQUENCE</scope>
    <source>
        <strain evidence="1">WC2409</strain>
    </source>
</reference>
<dbReference type="RefSeq" id="WP_369753510.1">
    <property type="nucleotide sequence ID" value="NZ_CP165625.1"/>
</dbReference>
<name>A0AB39W4M9_9FLAO</name>
<proteinExistence type="predicted"/>
<sequence>MYFSTDKLYKLSKETLRGKKQEFVFEKLANWTKDSFVINVIYIEFEIDKKDNKPRLHLILESQKDYQKILSKSGYDKEIQSEISQKYQELLSIEDQNNIDQNKNTFVDKFLLNLGIKSNLNKKSFENIWVCYSVFLTVYANEISGELSKQKIAELIKKYKKDNIWEIHMNSFYITIFVEKENQIEINRINPIFEKLKEEYFYIVKEKDEFGLFKKEYINIGFDSKENFEKNYEGNWYYYYK</sequence>
<evidence type="ECO:0000313" key="1">
    <source>
        <dbReference type="EMBL" id="XDU96262.1"/>
    </source>
</evidence>
<dbReference type="AlphaFoldDB" id="A0AB39W4M9"/>
<accession>A0AB39W4M9</accession>
<dbReference type="EMBL" id="CP165625">
    <property type="protein sequence ID" value="XDU96262.1"/>
    <property type="molecule type" value="Genomic_DNA"/>
</dbReference>
<gene>
    <name evidence="1" type="ORF">AB3G34_03935</name>
</gene>
<organism evidence="1">
    <name type="scientific">Flavobacterium sp. WC2409</name>
    <dbReference type="NCBI Taxonomy" id="3234139"/>
    <lineage>
        <taxon>Bacteria</taxon>
        <taxon>Pseudomonadati</taxon>
        <taxon>Bacteroidota</taxon>
        <taxon>Flavobacteriia</taxon>
        <taxon>Flavobacteriales</taxon>
        <taxon>Flavobacteriaceae</taxon>
        <taxon>Flavobacterium</taxon>
    </lineage>
</organism>